<dbReference type="PANTHER" id="PTHR47870">
    <property type="entry name" value="CYTOCHROME C-TYPE BIOGENESIS PROTEIN CCMH"/>
    <property type="match status" value="1"/>
</dbReference>
<accession>A0A377J0M0</accession>
<dbReference type="Proteomes" id="UP000255264">
    <property type="component" value="Unassembled WGS sequence"/>
</dbReference>
<evidence type="ECO:0000259" key="7">
    <source>
        <dbReference type="Pfam" id="PF23914"/>
    </source>
</evidence>
<dbReference type="GO" id="GO:0017004">
    <property type="term" value="P:cytochrome complex assembly"/>
    <property type="evidence" value="ECO:0007669"/>
    <property type="project" value="UniProtKB-KW"/>
</dbReference>
<dbReference type="InterPro" id="IPR056413">
    <property type="entry name" value="TPR_CcmH_CycH"/>
</dbReference>
<evidence type="ECO:0000256" key="3">
    <source>
        <dbReference type="ARBA" id="ARBA00022748"/>
    </source>
</evidence>
<feature type="repeat" description="TPR" evidence="5">
    <location>
        <begin position="167"/>
        <end position="200"/>
    </location>
</feature>
<keyword evidence="4 5" id="KW-0802">TPR repeat</keyword>
<dbReference type="Pfam" id="PF23914">
    <property type="entry name" value="TPR_CcmH_CycH"/>
    <property type="match status" value="1"/>
</dbReference>
<keyword evidence="6" id="KW-0812">Transmembrane</keyword>
<keyword evidence="9" id="KW-1185">Reference proteome</keyword>
<feature type="domain" description="Cytochrome c-type biogenesis protein H TPR" evidence="7">
    <location>
        <begin position="121"/>
        <end position="275"/>
    </location>
</feature>
<gene>
    <name evidence="8" type="primary">ccmH2</name>
    <name evidence="8" type="ORF">NCTC13335_01175</name>
</gene>
<dbReference type="PANTHER" id="PTHR47870:SF1">
    <property type="entry name" value="CYTOCHROME C-TYPE BIOGENESIS PROTEIN CCMH"/>
    <property type="match status" value="1"/>
</dbReference>
<sequence>MNLPLIAVLLTIIVAVIGFYPLLGKGKKKAQTQRDELNKALYFSRLKEIDEDDAQGLVENATTLKSELQKTLLEDIPQSQAPAVIEDKRYGKLWFIAGLLSLFIIGGLAYFPVGAWQAESMMDKTYQKLPYFLERMKEEDTKPMTEAEMEQFAVALRMDLQKDPKNAKNWWLLGQLGMNLGNGRLAYDSYQQAAKREPENLQYKLSYAKVLMYSEDPTDKAQGSDLLREVIRQDHTNFDALSLLAFRYFETEDYKMAAVTWAMMLRLIPADDERVPLIEKSIRAARDALALQEEEKARSITPEKAQQ</sequence>
<keyword evidence="3" id="KW-0201">Cytochrome c-type biogenesis</keyword>
<proteinExistence type="predicted"/>
<keyword evidence="2" id="KW-0677">Repeat</keyword>
<dbReference type="InterPro" id="IPR011990">
    <property type="entry name" value="TPR-like_helical_dom_sf"/>
</dbReference>
<keyword evidence="8" id="KW-0456">Lyase</keyword>
<comment type="subcellular location">
    <subcellularLocation>
        <location evidence="1">Cell envelope</location>
    </subcellularLocation>
</comment>
<evidence type="ECO:0000256" key="4">
    <source>
        <dbReference type="ARBA" id="ARBA00022803"/>
    </source>
</evidence>
<dbReference type="Gene3D" id="1.25.40.10">
    <property type="entry name" value="Tetratricopeptide repeat domain"/>
    <property type="match status" value="1"/>
</dbReference>
<dbReference type="OrthoDB" id="9776053at2"/>
<feature type="transmembrane region" description="Helical" evidence="6">
    <location>
        <begin position="93"/>
        <end position="113"/>
    </location>
</feature>
<protein>
    <submittedName>
        <fullName evidence="8">Cytochrome c maturation heme lyase subunit CcmH2</fullName>
    </submittedName>
</protein>
<dbReference type="EMBL" id="UGHS01000004">
    <property type="protein sequence ID" value="STO93307.1"/>
    <property type="molecule type" value="Genomic_DNA"/>
</dbReference>
<feature type="transmembrane region" description="Helical" evidence="6">
    <location>
        <begin position="6"/>
        <end position="24"/>
    </location>
</feature>
<dbReference type="InterPro" id="IPR017560">
    <property type="entry name" value="Cyt_c_biogenesis_CcmI"/>
</dbReference>
<dbReference type="GO" id="GO:0016829">
    <property type="term" value="F:lyase activity"/>
    <property type="evidence" value="ECO:0007669"/>
    <property type="project" value="UniProtKB-KW"/>
</dbReference>
<reference evidence="8 9" key="1">
    <citation type="submission" date="2018-06" db="EMBL/GenBank/DDBJ databases">
        <authorList>
            <consortium name="Pathogen Informatics"/>
            <person name="Doyle S."/>
        </authorList>
    </citation>
    <scope>NUCLEOTIDE SEQUENCE [LARGE SCALE GENOMIC DNA]</scope>
    <source>
        <strain evidence="8 9">NCTC13335</strain>
    </source>
</reference>
<dbReference type="GO" id="GO:0030313">
    <property type="term" value="C:cell envelope"/>
    <property type="evidence" value="ECO:0007669"/>
    <property type="project" value="UniProtKB-SubCell"/>
</dbReference>
<name>A0A377J0M0_9PAST</name>
<evidence type="ECO:0000313" key="8">
    <source>
        <dbReference type="EMBL" id="STO93307.1"/>
    </source>
</evidence>
<dbReference type="SUPFAM" id="SSF48452">
    <property type="entry name" value="TPR-like"/>
    <property type="match status" value="1"/>
</dbReference>
<dbReference type="GO" id="GO:0005886">
    <property type="term" value="C:plasma membrane"/>
    <property type="evidence" value="ECO:0007669"/>
    <property type="project" value="TreeGrafter"/>
</dbReference>
<dbReference type="RefSeq" id="WP_095176854.1">
    <property type="nucleotide sequence ID" value="NZ_CAUUFB010000020.1"/>
</dbReference>
<dbReference type="PROSITE" id="PS50005">
    <property type="entry name" value="TPR"/>
    <property type="match status" value="1"/>
</dbReference>
<evidence type="ECO:0000256" key="1">
    <source>
        <dbReference type="ARBA" id="ARBA00004196"/>
    </source>
</evidence>
<dbReference type="InterPro" id="IPR019734">
    <property type="entry name" value="TPR_rpt"/>
</dbReference>
<dbReference type="AlphaFoldDB" id="A0A377J0M0"/>
<dbReference type="InterPro" id="IPR051263">
    <property type="entry name" value="C-type_cytochrome_biogenesis"/>
</dbReference>
<keyword evidence="6" id="KW-1133">Transmembrane helix</keyword>
<evidence type="ECO:0000256" key="2">
    <source>
        <dbReference type="ARBA" id="ARBA00022737"/>
    </source>
</evidence>
<organism evidence="8 9">
    <name type="scientific">Haemophilus pittmaniae</name>
    <dbReference type="NCBI Taxonomy" id="249188"/>
    <lineage>
        <taxon>Bacteria</taxon>
        <taxon>Pseudomonadati</taxon>
        <taxon>Pseudomonadota</taxon>
        <taxon>Gammaproteobacteria</taxon>
        <taxon>Pasteurellales</taxon>
        <taxon>Pasteurellaceae</taxon>
        <taxon>Haemophilus</taxon>
    </lineage>
</organism>
<evidence type="ECO:0000256" key="5">
    <source>
        <dbReference type="PROSITE-ProRule" id="PRU00339"/>
    </source>
</evidence>
<evidence type="ECO:0000313" key="9">
    <source>
        <dbReference type="Proteomes" id="UP000255264"/>
    </source>
</evidence>
<evidence type="ECO:0000256" key="6">
    <source>
        <dbReference type="SAM" id="Phobius"/>
    </source>
</evidence>
<dbReference type="NCBIfam" id="TIGR03142">
    <property type="entry name" value="cytochro_ccmI"/>
    <property type="match status" value="1"/>
</dbReference>
<keyword evidence="6" id="KW-0472">Membrane</keyword>